<accession>F2BAW6</accession>
<keyword evidence="3" id="KW-0238">DNA-binding</keyword>
<dbReference type="GO" id="GO:0006351">
    <property type="term" value="P:DNA-templated transcription"/>
    <property type="evidence" value="ECO:0007669"/>
    <property type="project" value="TreeGrafter"/>
</dbReference>
<dbReference type="STRING" id="267212.GCA_001063965_00360"/>
<dbReference type="HOGENOM" id="CLU_039613_16_1_4"/>
<evidence type="ECO:0000313" key="6">
    <source>
        <dbReference type="EMBL" id="EGF11462.1"/>
    </source>
</evidence>
<dbReference type="Gene3D" id="3.40.190.290">
    <property type="match status" value="1"/>
</dbReference>
<dbReference type="InterPro" id="IPR058163">
    <property type="entry name" value="LysR-type_TF_proteobact-type"/>
</dbReference>
<dbReference type="GO" id="GO:0043565">
    <property type="term" value="F:sequence-specific DNA binding"/>
    <property type="evidence" value="ECO:0007669"/>
    <property type="project" value="TreeGrafter"/>
</dbReference>
<keyword evidence="7" id="KW-1185">Reference proteome</keyword>
<dbReference type="Gene3D" id="1.10.10.10">
    <property type="entry name" value="Winged helix-like DNA-binding domain superfamily/Winged helix DNA-binding domain"/>
    <property type="match status" value="1"/>
</dbReference>
<dbReference type="AlphaFoldDB" id="F2BAW6"/>
<sequence length="300" mass="33220">MERRMPQNLNDLRVFLRIADTGSFTAAAAQLGVSQSALSYTVRQLEERLKIKLLERTTRSVSTTVAGEALRQQIAPLLAELDAKIENLNQFRDTLGGSLKVTGNEHAFAVALWDKFAEFMRRYPDIALELDSSNRFADIVAERFDAGIRLGQFVEKDMIALRVSPDMQMAVVARADFAAGITAPQTPADLAALPCIALRLPSLANTLAWEFADPQSGKPLKIQPNGQFVCNRNALVKQAVNAGLGLAWLPRDMAAAELARGEWTELLPDWAMRYEGYYLYYPSRRADSAVFRALAEVLGE</sequence>
<feature type="domain" description="HTH lysR-type" evidence="5">
    <location>
        <begin position="7"/>
        <end position="64"/>
    </location>
</feature>
<dbReference type="Pfam" id="PF03466">
    <property type="entry name" value="LysR_substrate"/>
    <property type="match status" value="1"/>
</dbReference>
<dbReference type="PANTHER" id="PTHR30537:SF1">
    <property type="entry name" value="HTH-TYPE TRANSCRIPTIONAL REGULATOR PGRR"/>
    <property type="match status" value="1"/>
</dbReference>
<evidence type="ECO:0000256" key="1">
    <source>
        <dbReference type="ARBA" id="ARBA00009437"/>
    </source>
</evidence>
<gene>
    <name evidence="6" type="primary">lysR</name>
    <name evidence="6" type="ORF">HMPREF9123_0870</name>
</gene>
<dbReference type="PRINTS" id="PR00039">
    <property type="entry name" value="HTHLYSR"/>
</dbReference>
<protein>
    <submittedName>
        <fullName evidence="6">LysR family transcriptional regulator</fullName>
    </submittedName>
</protein>
<dbReference type="InterPro" id="IPR036388">
    <property type="entry name" value="WH-like_DNA-bd_sf"/>
</dbReference>
<dbReference type="SUPFAM" id="SSF53850">
    <property type="entry name" value="Periplasmic binding protein-like II"/>
    <property type="match status" value="1"/>
</dbReference>
<comment type="similarity">
    <text evidence="1">Belongs to the LysR transcriptional regulatory family.</text>
</comment>
<comment type="caution">
    <text evidence="6">The sequence shown here is derived from an EMBL/GenBank/DDBJ whole genome shotgun (WGS) entry which is preliminary data.</text>
</comment>
<evidence type="ECO:0000256" key="3">
    <source>
        <dbReference type="ARBA" id="ARBA00023125"/>
    </source>
</evidence>
<evidence type="ECO:0000259" key="5">
    <source>
        <dbReference type="PROSITE" id="PS50931"/>
    </source>
</evidence>
<dbReference type="SUPFAM" id="SSF46785">
    <property type="entry name" value="Winged helix' DNA-binding domain"/>
    <property type="match status" value="1"/>
</dbReference>
<dbReference type="GO" id="GO:0003700">
    <property type="term" value="F:DNA-binding transcription factor activity"/>
    <property type="evidence" value="ECO:0007669"/>
    <property type="project" value="InterPro"/>
</dbReference>
<keyword evidence="2" id="KW-0805">Transcription regulation</keyword>
<dbReference type="InterPro" id="IPR005119">
    <property type="entry name" value="LysR_subst-bd"/>
</dbReference>
<organism evidence="6 7">
    <name type="scientific">Neisseria bacilliformis ATCC BAA-1200</name>
    <dbReference type="NCBI Taxonomy" id="888742"/>
    <lineage>
        <taxon>Bacteria</taxon>
        <taxon>Pseudomonadati</taxon>
        <taxon>Pseudomonadota</taxon>
        <taxon>Betaproteobacteria</taxon>
        <taxon>Neisseriales</taxon>
        <taxon>Neisseriaceae</taxon>
        <taxon>Neisseria</taxon>
    </lineage>
</organism>
<dbReference type="PROSITE" id="PS50931">
    <property type="entry name" value="HTH_LYSR"/>
    <property type="match status" value="1"/>
</dbReference>
<name>F2BAW6_9NEIS</name>
<reference evidence="6 7" key="1">
    <citation type="submission" date="2011-02" db="EMBL/GenBank/DDBJ databases">
        <authorList>
            <person name="Muzny D."/>
            <person name="Qin X."/>
            <person name="Deng J."/>
            <person name="Jiang H."/>
            <person name="Liu Y."/>
            <person name="Qu J."/>
            <person name="Song X.-Z."/>
            <person name="Zhang L."/>
            <person name="Thornton R."/>
            <person name="Coyle M."/>
            <person name="Francisco L."/>
            <person name="Jackson L."/>
            <person name="Javaid M."/>
            <person name="Korchina V."/>
            <person name="Kovar C."/>
            <person name="Mata R."/>
            <person name="Mathew T."/>
            <person name="Ngo R."/>
            <person name="Nguyen L."/>
            <person name="Nguyen N."/>
            <person name="Okwuonu G."/>
            <person name="Ongeri F."/>
            <person name="Pham C."/>
            <person name="Simmons D."/>
            <person name="Wilczek-Boney K."/>
            <person name="Hale W."/>
            <person name="Jakkamsetti A."/>
            <person name="Pham P."/>
            <person name="Ruth R."/>
            <person name="San Lucas F."/>
            <person name="Warren J."/>
            <person name="Zhang J."/>
            <person name="Zhao Z."/>
            <person name="Zhou C."/>
            <person name="Zhu D."/>
            <person name="Lee S."/>
            <person name="Bess C."/>
            <person name="Blankenburg K."/>
            <person name="Forbes L."/>
            <person name="Fu Q."/>
            <person name="Gubbala S."/>
            <person name="Hirani K."/>
            <person name="Jayaseelan J.C."/>
            <person name="Lara F."/>
            <person name="Munidasa M."/>
            <person name="Palculict T."/>
            <person name="Patil S."/>
            <person name="Pu L.-L."/>
            <person name="Saada N."/>
            <person name="Tang L."/>
            <person name="Weissenberger G."/>
            <person name="Zhu Y."/>
            <person name="Hemphill L."/>
            <person name="Shang Y."/>
            <person name="Youmans B."/>
            <person name="Ayvaz T."/>
            <person name="Ross M."/>
            <person name="Santibanez J."/>
            <person name="Aqrawi P."/>
            <person name="Gross S."/>
            <person name="Joshi V."/>
            <person name="Fowler G."/>
            <person name="Nazareth L."/>
            <person name="Reid J."/>
            <person name="Worley K."/>
            <person name="Petrosino J."/>
            <person name="Highlander S."/>
            <person name="Gibbs R."/>
        </authorList>
    </citation>
    <scope>NUCLEOTIDE SEQUENCE [LARGE SCALE GENOMIC DNA]</scope>
    <source>
        <strain evidence="6 7">ATCC BAA-1200</strain>
    </source>
</reference>
<evidence type="ECO:0000256" key="4">
    <source>
        <dbReference type="ARBA" id="ARBA00023163"/>
    </source>
</evidence>
<evidence type="ECO:0000313" key="7">
    <source>
        <dbReference type="Proteomes" id="UP000004105"/>
    </source>
</evidence>
<dbReference type="InterPro" id="IPR000847">
    <property type="entry name" value="LysR_HTH_N"/>
</dbReference>
<dbReference type="EMBL" id="AFAY01000016">
    <property type="protein sequence ID" value="EGF11462.1"/>
    <property type="molecule type" value="Genomic_DNA"/>
</dbReference>
<evidence type="ECO:0000256" key="2">
    <source>
        <dbReference type="ARBA" id="ARBA00023015"/>
    </source>
</evidence>
<dbReference type="InterPro" id="IPR036390">
    <property type="entry name" value="WH_DNA-bd_sf"/>
</dbReference>
<keyword evidence="4" id="KW-0804">Transcription</keyword>
<dbReference type="PANTHER" id="PTHR30537">
    <property type="entry name" value="HTH-TYPE TRANSCRIPTIONAL REGULATOR"/>
    <property type="match status" value="1"/>
</dbReference>
<dbReference type="FunFam" id="1.10.10.10:FF:000001">
    <property type="entry name" value="LysR family transcriptional regulator"/>
    <property type="match status" value="1"/>
</dbReference>
<dbReference type="Pfam" id="PF00126">
    <property type="entry name" value="HTH_1"/>
    <property type="match status" value="1"/>
</dbReference>
<proteinExistence type="inferred from homology"/>
<dbReference type="Proteomes" id="UP000004105">
    <property type="component" value="Unassembled WGS sequence"/>
</dbReference>